<dbReference type="SUPFAM" id="SSF51905">
    <property type="entry name" value="FAD/NAD(P)-binding domain"/>
    <property type="match status" value="1"/>
</dbReference>
<dbReference type="InterPro" id="IPR036188">
    <property type="entry name" value="FAD/NAD-bd_sf"/>
</dbReference>
<name>A0A6P1NWN3_9BACT</name>
<evidence type="ECO:0000256" key="4">
    <source>
        <dbReference type="ARBA" id="ARBA00023014"/>
    </source>
</evidence>
<keyword evidence="4" id="KW-0411">Iron-sulfur</keyword>
<dbReference type="GO" id="GO:0005737">
    <property type="term" value="C:cytoplasm"/>
    <property type="evidence" value="ECO:0007669"/>
    <property type="project" value="TreeGrafter"/>
</dbReference>
<dbReference type="Gene3D" id="3.30.9.10">
    <property type="entry name" value="D-Amino Acid Oxidase, subunit A, domain 2"/>
    <property type="match status" value="1"/>
</dbReference>
<dbReference type="InterPro" id="IPR036922">
    <property type="entry name" value="Rieske_2Fe-2S_sf"/>
</dbReference>
<dbReference type="KEGG" id="nib:GU926_01565"/>
<dbReference type="PROSITE" id="PS51296">
    <property type="entry name" value="RIESKE"/>
    <property type="match status" value="1"/>
</dbReference>
<evidence type="ECO:0000256" key="2">
    <source>
        <dbReference type="ARBA" id="ARBA00022723"/>
    </source>
</evidence>
<dbReference type="Gene3D" id="2.102.10.10">
    <property type="entry name" value="Rieske [2Fe-2S] iron-sulphur domain"/>
    <property type="match status" value="1"/>
</dbReference>
<dbReference type="Proteomes" id="UP000464214">
    <property type="component" value="Chromosome"/>
</dbReference>
<dbReference type="PRINTS" id="PR00162">
    <property type="entry name" value="RIESKE"/>
</dbReference>
<evidence type="ECO:0000313" key="8">
    <source>
        <dbReference type="Proteomes" id="UP000464214"/>
    </source>
</evidence>
<proteinExistence type="predicted"/>
<accession>A0A6P1NWN3</accession>
<reference evidence="7 8" key="1">
    <citation type="submission" date="2020-01" db="EMBL/GenBank/DDBJ databases">
        <authorList>
            <person name="Kim M."/>
        </authorList>
    </citation>
    <scope>NUCLEOTIDE SEQUENCE [LARGE SCALE GENOMIC DNA]</scope>
    <source>
        <strain evidence="7 8">BT10</strain>
    </source>
</reference>
<dbReference type="Gene3D" id="3.50.50.60">
    <property type="entry name" value="FAD/NAD(P)-binding domain"/>
    <property type="match status" value="1"/>
</dbReference>
<gene>
    <name evidence="7" type="ORF">GU926_01565</name>
</gene>
<dbReference type="Pfam" id="PF01266">
    <property type="entry name" value="DAO"/>
    <property type="match status" value="1"/>
</dbReference>
<dbReference type="InterPro" id="IPR005805">
    <property type="entry name" value="Rieske_Fe-S_prot_C"/>
</dbReference>
<dbReference type="PANTHER" id="PTHR13847:SF281">
    <property type="entry name" value="FAD DEPENDENT OXIDOREDUCTASE DOMAIN-CONTAINING PROTEIN"/>
    <property type="match status" value="1"/>
</dbReference>
<feature type="domain" description="Rieske" evidence="6">
    <location>
        <begin position="429"/>
        <end position="514"/>
    </location>
</feature>
<dbReference type="GO" id="GO:0016020">
    <property type="term" value="C:membrane"/>
    <property type="evidence" value="ECO:0007669"/>
    <property type="project" value="InterPro"/>
</dbReference>
<evidence type="ECO:0000313" key="7">
    <source>
        <dbReference type="EMBL" id="QHL86205.1"/>
    </source>
</evidence>
<keyword evidence="2" id="KW-0479">Metal-binding</keyword>
<keyword evidence="3" id="KW-0408">Iron</keyword>
<keyword evidence="5" id="KW-1015">Disulfide bond</keyword>
<keyword evidence="1" id="KW-0001">2Fe-2S</keyword>
<dbReference type="EMBL" id="CP047897">
    <property type="protein sequence ID" value="QHL86205.1"/>
    <property type="molecule type" value="Genomic_DNA"/>
</dbReference>
<evidence type="ECO:0000256" key="3">
    <source>
        <dbReference type="ARBA" id="ARBA00023004"/>
    </source>
</evidence>
<evidence type="ECO:0000256" key="1">
    <source>
        <dbReference type="ARBA" id="ARBA00022714"/>
    </source>
</evidence>
<dbReference type="AlphaFoldDB" id="A0A6P1NWN3"/>
<dbReference type="GO" id="GO:0051537">
    <property type="term" value="F:2 iron, 2 sulfur cluster binding"/>
    <property type="evidence" value="ECO:0007669"/>
    <property type="project" value="UniProtKB-KW"/>
</dbReference>
<dbReference type="InterPro" id="IPR017941">
    <property type="entry name" value="Rieske_2Fe-2S"/>
</dbReference>
<keyword evidence="8" id="KW-1185">Reference proteome</keyword>
<organism evidence="7 8">
    <name type="scientific">Nibribacter ruber</name>
    <dbReference type="NCBI Taxonomy" id="2698458"/>
    <lineage>
        <taxon>Bacteria</taxon>
        <taxon>Pseudomonadati</taxon>
        <taxon>Bacteroidota</taxon>
        <taxon>Cytophagia</taxon>
        <taxon>Cytophagales</taxon>
        <taxon>Hymenobacteraceae</taxon>
        <taxon>Nibribacter</taxon>
    </lineage>
</organism>
<dbReference type="InterPro" id="IPR006076">
    <property type="entry name" value="FAD-dep_OxRdtase"/>
</dbReference>
<dbReference type="RefSeq" id="WP_160688394.1">
    <property type="nucleotide sequence ID" value="NZ_CP047897.1"/>
</dbReference>
<protein>
    <submittedName>
        <fullName evidence="7">FAD-dependent oxidoreductase</fullName>
    </submittedName>
</protein>
<dbReference type="SUPFAM" id="SSF50022">
    <property type="entry name" value="ISP domain"/>
    <property type="match status" value="1"/>
</dbReference>
<evidence type="ECO:0000259" key="6">
    <source>
        <dbReference type="PROSITE" id="PS51296"/>
    </source>
</evidence>
<dbReference type="PANTHER" id="PTHR13847">
    <property type="entry name" value="SARCOSINE DEHYDROGENASE-RELATED"/>
    <property type="match status" value="1"/>
</dbReference>
<sequence length="514" mass="56720">MKNNTGTTLSVWQPGVVMPATSSLTENLTTDVCVVGAGIAGLTTAYMLTKAGKRVVVLDAGDICGGETSRTTAHLSWALDDRFSKIKSVLGTTNAKLAYESHRDAINMIEKIIKDEKIDCDFTRLPGYLFLGANDTEDQLDQELEACQQLGIKDVVKLKRCPVETVSEGPCLQFPDQGQFHPIKYLWKLAQYIIDHDGLIFTHSHVQKFESGNVTRVTTDAGYSVSANHLVVCTNTPVNDFVTMHTKQAPYRTYVVGMRIPKNSVPTALYWDDSDPYHYVRLGSVAGEEKEDSQILIVGGEDHKTGQSDTDENERYACLEEWARKKFPMVQDTVFKWSGQVMEPVDFMAYIGRNPGDTKNVYIATGDSGHGMTHGTIAGILISDLIQGKANPWEKLYDPGRVTISVETAKEFLKENLNVAAQYVDWVKPGAKDEEEIAPGTGKVVQRGASKVAVYCDENGKRTECSAVCTHLGCIVDWNHSEMSWDCPCHGSRFDPHGKVIAGPAIRDLDNVKE</sequence>
<dbReference type="Pfam" id="PF00355">
    <property type="entry name" value="Rieske"/>
    <property type="match status" value="1"/>
</dbReference>
<evidence type="ECO:0000256" key="5">
    <source>
        <dbReference type="ARBA" id="ARBA00023157"/>
    </source>
</evidence>
<dbReference type="GO" id="GO:0046872">
    <property type="term" value="F:metal ion binding"/>
    <property type="evidence" value="ECO:0007669"/>
    <property type="project" value="UniProtKB-KW"/>
</dbReference>